<organism evidence="7 8">
    <name type="scientific">Solanum bulbocastanum</name>
    <name type="common">Wild potato</name>
    <dbReference type="NCBI Taxonomy" id="147425"/>
    <lineage>
        <taxon>Eukaryota</taxon>
        <taxon>Viridiplantae</taxon>
        <taxon>Streptophyta</taxon>
        <taxon>Embryophyta</taxon>
        <taxon>Tracheophyta</taxon>
        <taxon>Spermatophyta</taxon>
        <taxon>Magnoliopsida</taxon>
        <taxon>eudicotyledons</taxon>
        <taxon>Gunneridae</taxon>
        <taxon>Pentapetalae</taxon>
        <taxon>asterids</taxon>
        <taxon>lamiids</taxon>
        <taxon>Solanales</taxon>
        <taxon>Solanaceae</taxon>
        <taxon>Solanoideae</taxon>
        <taxon>Solaneae</taxon>
        <taxon>Solanum</taxon>
    </lineage>
</organism>
<reference evidence="7 8" key="1">
    <citation type="submission" date="2024-02" db="EMBL/GenBank/DDBJ databases">
        <title>de novo genome assembly of Solanum bulbocastanum strain 11H21.</title>
        <authorList>
            <person name="Hosaka A.J."/>
        </authorList>
    </citation>
    <scope>NUCLEOTIDE SEQUENCE [LARGE SCALE GENOMIC DNA]</scope>
    <source>
        <tissue evidence="7">Young leaves</tissue>
    </source>
</reference>
<comment type="similarity">
    <text evidence="2">Belongs to the EIN3 family.</text>
</comment>
<dbReference type="EMBL" id="JBANQN010000003">
    <property type="protein sequence ID" value="KAK6794090.1"/>
    <property type="molecule type" value="Genomic_DNA"/>
</dbReference>
<name>A0AAN8TU60_SOLBU</name>
<dbReference type="GO" id="GO:0005634">
    <property type="term" value="C:nucleus"/>
    <property type="evidence" value="ECO:0007669"/>
    <property type="project" value="UniProtKB-SubCell"/>
</dbReference>
<sequence length="439" mass="50701">MVEFHEVVEPSSDPMRELLEVGDDEENISYNDLKKRMWKDRMKLQKLKAKRDMSSFKDESDETQAKQEEQSRRKKMSRAQDSILKYMVKIMEVCEGQGFVYGIVGEKGKPVSGSSDSLREWWREKVRFEQSAPAVIADFLPKLVEDNIILDTSSNIHLLEDLRDGTLSTLLSTLMQHCDPPQRIFPLERGLAPPWWPTGKELWWGDQGLSQEQGPPPYRTPHDLKKAWKVTVLAAIIKNMTPKLDRMRRLVTQSRSLQNKMTAKETATWSKLVNQEEALVNLTDKSLKISSSEEEEEDVALVTKNVFVDVSARRRKDKRKCNFEYDTRCPYRENGGLHDQESINNLVEAQTLPREEWIAKEEEISPHDWMNMEIQKSFNNYDAQFTACSGIQKNFESYSGENVLEQLLSYPETCGSMNVDGSQSEADLNQEIATSIWEF</sequence>
<dbReference type="GO" id="GO:0003677">
    <property type="term" value="F:DNA binding"/>
    <property type="evidence" value="ECO:0007669"/>
    <property type="project" value="TreeGrafter"/>
</dbReference>
<dbReference type="Proteomes" id="UP001371456">
    <property type="component" value="Unassembled WGS sequence"/>
</dbReference>
<evidence type="ECO:0000256" key="5">
    <source>
        <dbReference type="SAM" id="MobiDB-lite"/>
    </source>
</evidence>
<feature type="domain" description="Ethylene insensitive 3-like DNA-binding" evidence="6">
    <location>
        <begin position="31"/>
        <end position="277"/>
    </location>
</feature>
<dbReference type="InterPro" id="IPR023278">
    <property type="entry name" value="Ethylene_insens-like_DNA-bd"/>
</dbReference>
<dbReference type="FunFam" id="1.10.3180.10:FF:000001">
    <property type="entry name" value="Ethylene insensitive 3-like 1"/>
    <property type="match status" value="1"/>
</dbReference>
<feature type="region of interest" description="Disordered" evidence="5">
    <location>
        <begin position="46"/>
        <end position="76"/>
    </location>
</feature>
<dbReference type="PANTHER" id="PTHR33305:SF29">
    <property type="entry name" value="ETHYLENE INSENSITIVE 3-LIKE 5 PROTEIN"/>
    <property type="match status" value="1"/>
</dbReference>
<evidence type="ECO:0000256" key="4">
    <source>
        <dbReference type="ARBA" id="ARBA00023242"/>
    </source>
</evidence>
<feature type="compositionally biased region" description="Basic and acidic residues" evidence="5">
    <location>
        <begin position="50"/>
        <end position="71"/>
    </location>
</feature>
<evidence type="ECO:0000259" key="6">
    <source>
        <dbReference type="Pfam" id="PF04873"/>
    </source>
</evidence>
<dbReference type="InterPro" id="IPR047091">
    <property type="entry name" value="EIN3-like_DNA-bd"/>
</dbReference>
<dbReference type="InterPro" id="IPR006957">
    <property type="entry name" value="EIN3"/>
</dbReference>
<dbReference type="AlphaFoldDB" id="A0AAN8TU60"/>
<comment type="subcellular location">
    <subcellularLocation>
        <location evidence="1">Nucleus</location>
    </subcellularLocation>
</comment>
<accession>A0AAN8TU60</accession>
<keyword evidence="3" id="KW-0936">Ethylene signaling pathway</keyword>
<comment type="caution">
    <text evidence="7">The sequence shown here is derived from an EMBL/GenBank/DDBJ whole genome shotgun (WGS) entry which is preliminary data.</text>
</comment>
<proteinExistence type="inferred from homology"/>
<evidence type="ECO:0000313" key="7">
    <source>
        <dbReference type="EMBL" id="KAK6794090.1"/>
    </source>
</evidence>
<evidence type="ECO:0000256" key="3">
    <source>
        <dbReference type="ARBA" id="ARBA00022745"/>
    </source>
</evidence>
<gene>
    <name evidence="7" type="ORF">RDI58_007543</name>
</gene>
<evidence type="ECO:0000256" key="2">
    <source>
        <dbReference type="ARBA" id="ARBA00009416"/>
    </source>
</evidence>
<dbReference type="SUPFAM" id="SSF116768">
    <property type="entry name" value="DNA-binding domain of EIN3-like"/>
    <property type="match status" value="1"/>
</dbReference>
<dbReference type="PANTHER" id="PTHR33305">
    <property type="entry name" value="ETHYLENE INSENSITIVE 3-LIKE 2 PROTEIN"/>
    <property type="match status" value="1"/>
</dbReference>
<evidence type="ECO:0000313" key="8">
    <source>
        <dbReference type="Proteomes" id="UP001371456"/>
    </source>
</evidence>
<dbReference type="GO" id="GO:0003700">
    <property type="term" value="F:DNA-binding transcription factor activity"/>
    <property type="evidence" value="ECO:0007669"/>
    <property type="project" value="InterPro"/>
</dbReference>
<keyword evidence="4" id="KW-0539">Nucleus</keyword>
<dbReference type="Pfam" id="PF04873">
    <property type="entry name" value="EIN3_DNA-bd"/>
    <property type="match status" value="1"/>
</dbReference>
<dbReference type="Gene3D" id="1.10.3180.10">
    <property type="entry name" value="DNA-binding domain of EIN3-like"/>
    <property type="match status" value="2"/>
</dbReference>
<dbReference type="GO" id="GO:0009873">
    <property type="term" value="P:ethylene-activated signaling pathway"/>
    <property type="evidence" value="ECO:0007669"/>
    <property type="project" value="UniProtKB-KW"/>
</dbReference>
<keyword evidence="8" id="KW-1185">Reference proteome</keyword>
<protein>
    <recommendedName>
        <fullName evidence="6">Ethylene insensitive 3-like DNA-binding domain-containing protein</fullName>
    </recommendedName>
</protein>
<evidence type="ECO:0000256" key="1">
    <source>
        <dbReference type="ARBA" id="ARBA00004123"/>
    </source>
</evidence>